<dbReference type="Gene3D" id="3.30.70.100">
    <property type="match status" value="1"/>
</dbReference>
<dbReference type="InterPro" id="IPR011008">
    <property type="entry name" value="Dimeric_a/b-barrel"/>
</dbReference>
<protein>
    <submittedName>
        <fullName evidence="2">DUF1330 domain-containing protein</fullName>
    </submittedName>
</protein>
<dbReference type="EMBL" id="JACVDC010000002">
    <property type="protein sequence ID" value="MBC9794636.1"/>
    <property type="molecule type" value="Genomic_DNA"/>
</dbReference>
<dbReference type="InterPro" id="IPR010753">
    <property type="entry name" value="DUF1330"/>
</dbReference>
<gene>
    <name evidence="2" type="ORF">IBL28_01545</name>
</gene>
<accession>A0A926Q281</accession>
<dbReference type="Proteomes" id="UP000653730">
    <property type="component" value="Unassembled WGS sequence"/>
</dbReference>
<keyword evidence="3" id="KW-1185">Reference proteome</keyword>
<dbReference type="Pfam" id="PF07045">
    <property type="entry name" value="DUF1330"/>
    <property type="match status" value="1"/>
</dbReference>
<proteinExistence type="predicted"/>
<evidence type="ECO:0000313" key="3">
    <source>
        <dbReference type="Proteomes" id="UP000653730"/>
    </source>
</evidence>
<evidence type="ECO:0000259" key="1">
    <source>
        <dbReference type="Pfam" id="PF07045"/>
    </source>
</evidence>
<name>A0A926Q281_9FLAO</name>
<dbReference type="PANTHER" id="PTHR41521">
    <property type="match status" value="1"/>
</dbReference>
<organism evidence="2 3">
    <name type="scientific">Sinomicrobium weinanense</name>
    <dbReference type="NCBI Taxonomy" id="2842200"/>
    <lineage>
        <taxon>Bacteria</taxon>
        <taxon>Pseudomonadati</taxon>
        <taxon>Bacteroidota</taxon>
        <taxon>Flavobacteriia</taxon>
        <taxon>Flavobacteriales</taxon>
        <taxon>Flavobacteriaceae</taxon>
        <taxon>Sinomicrobium</taxon>
    </lineage>
</organism>
<comment type="caution">
    <text evidence="2">The sequence shown here is derived from an EMBL/GenBank/DDBJ whole genome shotgun (WGS) entry which is preliminary data.</text>
</comment>
<dbReference type="AlphaFoldDB" id="A0A926Q281"/>
<sequence length="94" mass="10571">MKAYYIISYDILDGEGYPEYVEAVVNLLPKYGAEVLVSDLNATPIEGEAKDVNAIVVFPSREQALACYHSEEYRQIKKIRIKTTRNGQFILAVG</sequence>
<feature type="domain" description="DUF1330" evidence="1">
    <location>
        <begin position="2"/>
        <end position="86"/>
    </location>
</feature>
<dbReference type="PANTHER" id="PTHR41521:SF4">
    <property type="entry name" value="BLR0684 PROTEIN"/>
    <property type="match status" value="1"/>
</dbReference>
<dbReference type="RefSeq" id="WP_187963793.1">
    <property type="nucleotide sequence ID" value="NZ_JACVDC010000002.1"/>
</dbReference>
<dbReference type="SUPFAM" id="SSF54909">
    <property type="entry name" value="Dimeric alpha+beta barrel"/>
    <property type="match status" value="1"/>
</dbReference>
<reference evidence="2 3" key="1">
    <citation type="submission" date="2020-09" db="EMBL/GenBank/DDBJ databases">
        <title>Sinomicrobium weinanense sp. nov., a halophilic bacteria isolated from saline-alkali soil.</title>
        <authorList>
            <person name="Wu P."/>
            <person name="Ren H."/>
            <person name="Mei Y."/>
            <person name="Liang Y."/>
            <person name="Chen Z."/>
        </authorList>
    </citation>
    <scope>NUCLEOTIDE SEQUENCE [LARGE SCALE GENOMIC DNA]</scope>
    <source>
        <strain evidence="2 3">FJxs</strain>
    </source>
</reference>
<evidence type="ECO:0000313" key="2">
    <source>
        <dbReference type="EMBL" id="MBC9794636.1"/>
    </source>
</evidence>